<dbReference type="EMBL" id="CAXHTB010000011">
    <property type="protein sequence ID" value="CAL0314873.1"/>
    <property type="molecule type" value="Genomic_DNA"/>
</dbReference>
<evidence type="ECO:0000313" key="2">
    <source>
        <dbReference type="Proteomes" id="UP001497480"/>
    </source>
</evidence>
<gene>
    <name evidence="1" type="ORF">LLUT_LOCUS15933</name>
</gene>
<keyword evidence="2" id="KW-1185">Reference proteome</keyword>
<reference evidence="1 2" key="1">
    <citation type="submission" date="2024-03" db="EMBL/GenBank/DDBJ databases">
        <authorList>
            <person name="Martinez-Hernandez J."/>
        </authorList>
    </citation>
    <scope>NUCLEOTIDE SEQUENCE [LARGE SCALE GENOMIC DNA]</scope>
</reference>
<comment type="caution">
    <text evidence="1">The sequence shown here is derived from an EMBL/GenBank/DDBJ whole genome shotgun (WGS) entry which is preliminary data.</text>
</comment>
<organism evidence="1 2">
    <name type="scientific">Lupinus luteus</name>
    <name type="common">European yellow lupine</name>
    <dbReference type="NCBI Taxonomy" id="3873"/>
    <lineage>
        <taxon>Eukaryota</taxon>
        <taxon>Viridiplantae</taxon>
        <taxon>Streptophyta</taxon>
        <taxon>Embryophyta</taxon>
        <taxon>Tracheophyta</taxon>
        <taxon>Spermatophyta</taxon>
        <taxon>Magnoliopsida</taxon>
        <taxon>eudicotyledons</taxon>
        <taxon>Gunneridae</taxon>
        <taxon>Pentapetalae</taxon>
        <taxon>rosids</taxon>
        <taxon>fabids</taxon>
        <taxon>Fabales</taxon>
        <taxon>Fabaceae</taxon>
        <taxon>Papilionoideae</taxon>
        <taxon>50 kb inversion clade</taxon>
        <taxon>genistoids sensu lato</taxon>
        <taxon>core genistoids</taxon>
        <taxon>Genisteae</taxon>
        <taxon>Lupinus</taxon>
    </lineage>
</organism>
<proteinExistence type="predicted"/>
<evidence type="ECO:0000313" key="1">
    <source>
        <dbReference type="EMBL" id="CAL0314873.1"/>
    </source>
</evidence>
<dbReference type="Proteomes" id="UP001497480">
    <property type="component" value="Unassembled WGS sequence"/>
</dbReference>
<protein>
    <submittedName>
        <fullName evidence="1">Uncharacterized protein</fullName>
    </submittedName>
</protein>
<accession>A0AAV1X163</accession>
<name>A0AAV1X163_LUPLU</name>
<sequence>MERLKSWLSGRQLNKIYKYSPTYCQEDFYENIGVVKPTITNVSNQPQLVVISNPEDDRQDTFVVDSIQNEPVSNQVLEPTLHIVEPQAVQQVVVQNRDEVSNPLVEADLRTIGRLWGDDQEDDIEEDESFTEFWQNLAV</sequence>
<dbReference type="AlphaFoldDB" id="A0AAV1X163"/>